<sequence>MSKHRRAGSGSGPAPSPRARTTERGRRRGGARRRGSAGRPPRALVLVATAGLLLFGAGWVHALYEQPGAPVTPTRTDARPKAHAGAPEHAARGGARPDALQGLPAAALSEATRARIPAEARQLVLVTGEAKDSSESTAALYTRRAPGGDWVRAAQWPARNGARGWSTGREYGDLTSPQGVFSLSDAGGLLAAPPGTKLPYDRDPGFVATGRGVNGESLAGSFDYVVAIDYNRRRGVSPLDPVMPDGEGRGGNIWLHVDHDGPSQGCIGLPRAAMKQLLETLDPAAHPVVAMGPAGF</sequence>
<dbReference type="InterPro" id="IPR005490">
    <property type="entry name" value="LD_TPept_cat_dom"/>
</dbReference>
<dbReference type="Pfam" id="PF03734">
    <property type="entry name" value="YkuD"/>
    <property type="match status" value="1"/>
</dbReference>
<dbReference type="RefSeq" id="WP_395509679.1">
    <property type="nucleotide sequence ID" value="NZ_JBBDHD010000023.1"/>
</dbReference>
<feature type="region of interest" description="Disordered" evidence="1">
    <location>
        <begin position="71"/>
        <end position="97"/>
    </location>
</feature>
<evidence type="ECO:0000313" key="4">
    <source>
        <dbReference type="Proteomes" id="UP001610631"/>
    </source>
</evidence>
<dbReference type="PANTHER" id="PTHR38589">
    <property type="entry name" value="BLR0621 PROTEIN"/>
    <property type="match status" value="1"/>
</dbReference>
<dbReference type="Proteomes" id="UP001610631">
    <property type="component" value="Unassembled WGS sequence"/>
</dbReference>
<keyword evidence="4" id="KW-1185">Reference proteome</keyword>
<proteinExistence type="predicted"/>
<evidence type="ECO:0000313" key="3">
    <source>
        <dbReference type="EMBL" id="MFH7595824.1"/>
    </source>
</evidence>
<name>A0ABW7PBS3_9ACTN</name>
<comment type="caution">
    <text evidence="3">The sequence shown here is derived from an EMBL/GenBank/DDBJ whole genome shotgun (WGS) entry which is preliminary data.</text>
</comment>
<dbReference type="CDD" id="cd16913">
    <property type="entry name" value="YkuD_like"/>
    <property type="match status" value="1"/>
</dbReference>
<accession>A0ABW7PBS3</accession>
<feature type="region of interest" description="Disordered" evidence="1">
    <location>
        <begin position="1"/>
        <end position="39"/>
    </location>
</feature>
<reference evidence="3 4" key="1">
    <citation type="submission" date="2024-03" db="EMBL/GenBank/DDBJ databases">
        <title>Whole genome sequencing of Streptomyces racemochromogenes, to identify antimicrobial biosynthetic gene clusters.</title>
        <authorList>
            <person name="Suryawanshi P."/>
            <person name="Krishnaraj P.U."/>
            <person name="Arun Y.P."/>
            <person name="Suryawanshi M.P."/>
            <person name="Rakshit O."/>
        </authorList>
    </citation>
    <scope>NUCLEOTIDE SEQUENCE [LARGE SCALE GENOMIC DNA]</scope>
    <source>
        <strain evidence="3 4">AUDT626</strain>
    </source>
</reference>
<dbReference type="EMBL" id="JBBDHD010000023">
    <property type="protein sequence ID" value="MFH7595824.1"/>
    <property type="molecule type" value="Genomic_DNA"/>
</dbReference>
<feature type="compositionally biased region" description="Basic residues" evidence="1">
    <location>
        <begin position="25"/>
        <end position="36"/>
    </location>
</feature>
<evidence type="ECO:0000256" key="1">
    <source>
        <dbReference type="SAM" id="MobiDB-lite"/>
    </source>
</evidence>
<feature type="domain" description="L,D-TPase catalytic" evidence="2">
    <location>
        <begin position="166"/>
        <end position="288"/>
    </location>
</feature>
<gene>
    <name evidence="3" type="ORF">WDV06_12070</name>
</gene>
<organism evidence="3 4">
    <name type="scientific">Streptomyces racemochromogenes</name>
    <dbReference type="NCBI Taxonomy" id="67353"/>
    <lineage>
        <taxon>Bacteria</taxon>
        <taxon>Bacillati</taxon>
        <taxon>Actinomycetota</taxon>
        <taxon>Actinomycetes</taxon>
        <taxon>Kitasatosporales</taxon>
        <taxon>Streptomycetaceae</taxon>
        <taxon>Streptomyces</taxon>
    </lineage>
</organism>
<dbReference type="PANTHER" id="PTHR38589:SF1">
    <property type="entry name" value="BLR0621 PROTEIN"/>
    <property type="match status" value="1"/>
</dbReference>
<evidence type="ECO:0000259" key="2">
    <source>
        <dbReference type="Pfam" id="PF03734"/>
    </source>
</evidence>
<protein>
    <submittedName>
        <fullName evidence="3">L,D-transpeptidase family protein</fullName>
    </submittedName>
</protein>